<dbReference type="RefSeq" id="WP_059746402.1">
    <property type="nucleotide sequence ID" value="NZ_LRDC01000029.1"/>
</dbReference>
<dbReference type="EMBL" id="LRDC01000029">
    <property type="protein sequence ID" value="KVX00979.1"/>
    <property type="molecule type" value="Genomic_DNA"/>
</dbReference>
<accession>A0A106BYS1</accession>
<comment type="caution">
    <text evidence="1">The sequence shown here is derived from an EMBL/GenBank/DDBJ whole genome shotgun (WGS) entry which is preliminary data.</text>
</comment>
<evidence type="ECO:0000313" key="1">
    <source>
        <dbReference type="EMBL" id="KVX00979.1"/>
    </source>
</evidence>
<reference evidence="1 2" key="1">
    <citation type="submission" date="2016-01" db="EMBL/GenBank/DDBJ databases">
        <title>Draft genome of the antarctic isolate Shewanella frigidimarina Ag06-30.</title>
        <authorList>
            <person name="Parmeciano Di Noto G."/>
            <person name="Vazquez S."/>
            <person name="Mac Cormack W."/>
            <person name="Iriarte A."/>
            <person name="Quiroga C."/>
        </authorList>
    </citation>
    <scope>NUCLEOTIDE SEQUENCE [LARGE SCALE GENOMIC DNA]</scope>
    <source>
        <strain evidence="1 2">Ag06-30</strain>
    </source>
</reference>
<evidence type="ECO:0000313" key="2">
    <source>
        <dbReference type="Proteomes" id="UP000055702"/>
    </source>
</evidence>
<organism evidence="1">
    <name type="scientific">Shewanella frigidimarina</name>
    <dbReference type="NCBI Taxonomy" id="56812"/>
    <lineage>
        <taxon>Bacteria</taxon>
        <taxon>Pseudomonadati</taxon>
        <taxon>Pseudomonadota</taxon>
        <taxon>Gammaproteobacteria</taxon>
        <taxon>Alteromonadales</taxon>
        <taxon>Shewanellaceae</taxon>
        <taxon>Shewanella</taxon>
    </lineage>
</organism>
<protein>
    <submittedName>
        <fullName evidence="1">Uncharacterized protein</fullName>
    </submittedName>
</protein>
<dbReference type="AlphaFoldDB" id="A0A106BYS1"/>
<sequence length="199" mass="22846">MAISNSKIREVVDISIMELFNSFQAAPYSFLFESDIQSILYSKIKKKLPHLIEISGTGHPHEKYKVSVVHTEYFKKIDIACIDIEQCLSHPTRIHKGSDIHLYDLPILKGIEIKYRKLGDKFGIKSCILDMKKLENIGIKEPVILGFIQNDADVDDFFSACCPDIRFIEENKNSPLNIFTIVSPTRRWRIESKSIKEAT</sequence>
<proteinExistence type="predicted"/>
<name>A0A106BYS1_SHEFR</name>
<dbReference type="Proteomes" id="UP000055702">
    <property type="component" value="Unassembled WGS sequence"/>
</dbReference>
<gene>
    <name evidence="1" type="ORF">AWJ07_05830</name>
</gene>